<keyword evidence="1" id="KW-0472">Membrane</keyword>
<protein>
    <submittedName>
        <fullName evidence="3">Sensor domain-containing protein</fullName>
    </submittedName>
</protein>
<sequence length="236" mass="24625">MNPAGGSAALPFQRGPLRMLFSRSPWVATGYLLGYLPLAPVAFALSLAAVLVATALNVTLLGLPLLVGAAAVLRGFAGVERRRARPLVGPVPTPYRPVPAPGVLSALRTRWRDPGTWRDLVYLVPLFPLLLALDAAALTVWFGVLGTITCPAWYWAVPDGGVLFAGSGNLPAAVGSALVAAVLAPYCSYLVAGAALLHAHLVRSLLGPATDPLATARQMLTGHGPATHHLSERPTR</sequence>
<name>A0ABW6GXC8_9ACTN</name>
<comment type="caution">
    <text evidence="3">The sequence shown here is derived from an EMBL/GenBank/DDBJ whole genome shotgun (WGS) entry which is preliminary data.</text>
</comment>
<dbReference type="EMBL" id="JBHYPX010000143">
    <property type="protein sequence ID" value="MFE1357244.1"/>
    <property type="molecule type" value="Genomic_DNA"/>
</dbReference>
<accession>A0ABW6GXC8</accession>
<feature type="transmembrane region" description="Helical" evidence="1">
    <location>
        <begin position="120"/>
        <end position="144"/>
    </location>
</feature>
<keyword evidence="1" id="KW-0812">Transmembrane</keyword>
<feature type="transmembrane region" description="Helical" evidence="1">
    <location>
        <begin position="26"/>
        <end position="52"/>
    </location>
</feature>
<dbReference type="Pfam" id="PF13796">
    <property type="entry name" value="Sensor"/>
    <property type="match status" value="1"/>
</dbReference>
<feature type="transmembrane region" description="Helical" evidence="1">
    <location>
        <begin position="172"/>
        <end position="197"/>
    </location>
</feature>
<evidence type="ECO:0000313" key="4">
    <source>
        <dbReference type="Proteomes" id="UP001599542"/>
    </source>
</evidence>
<proteinExistence type="predicted"/>
<dbReference type="RefSeq" id="WP_380330440.1">
    <property type="nucleotide sequence ID" value="NZ_JBHYPW010000068.1"/>
</dbReference>
<reference evidence="3 4" key="1">
    <citation type="submission" date="2024-09" db="EMBL/GenBank/DDBJ databases">
        <title>The Natural Products Discovery Center: Release of the First 8490 Sequenced Strains for Exploring Actinobacteria Biosynthetic Diversity.</title>
        <authorList>
            <person name="Kalkreuter E."/>
            <person name="Kautsar S.A."/>
            <person name="Yang D."/>
            <person name="Bader C.D."/>
            <person name="Teijaro C.N."/>
            <person name="Fluegel L."/>
            <person name="Davis C.M."/>
            <person name="Simpson J.R."/>
            <person name="Lauterbach L."/>
            <person name="Steele A.D."/>
            <person name="Gui C."/>
            <person name="Meng S."/>
            <person name="Li G."/>
            <person name="Viehrig K."/>
            <person name="Ye F."/>
            <person name="Su P."/>
            <person name="Kiefer A.F."/>
            <person name="Nichols A."/>
            <person name="Cepeda A.J."/>
            <person name="Yan W."/>
            <person name="Fan B."/>
            <person name="Jiang Y."/>
            <person name="Adhikari A."/>
            <person name="Zheng C.-J."/>
            <person name="Schuster L."/>
            <person name="Cowan T.M."/>
            <person name="Smanski M.J."/>
            <person name="Chevrette M.G."/>
            <person name="De Carvalho L.P.S."/>
            <person name="Shen B."/>
        </authorList>
    </citation>
    <scope>NUCLEOTIDE SEQUENCE [LARGE SCALE GENOMIC DNA]</scope>
    <source>
        <strain evidence="3 4">NPDC058753</strain>
    </source>
</reference>
<evidence type="ECO:0000259" key="2">
    <source>
        <dbReference type="Pfam" id="PF13796"/>
    </source>
</evidence>
<feature type="transmembrane region" description="Helical" evidence="1">
    <location>
        <begin position="58"/>
        <end position="77"/>
    </location>
</feature>
<evidence type="ECO:0000313" key="3">
    <source>
        <dbReference type="EMBL" id="MFE1357244.1"/>
    </source>
</evidence>
<evidence type="ECO:0000256" key="1">
    <source>
        <dbReference type="SAM" id="Phobius"/>
    </source>
</evidence>
<gene>
    <name evidence="3" type="ORF">ACFW6T_35300</name>
</gene>
<keyword evidence="1" id="KW-1133">Transmembrane helix</keyword>
<dbReference type="InterPro" id="IPR025828">
    <property type="entry name" value="Put_sensor_dom"/>
</dbReference>
<keyword evidence="4" id="KW-1185">Reference proteome</keyword>
<feature type="domain" description="Putative sensor" evidence="2">
    <location>
        <begin position="31"/>
        <end position="206"/>
    </location>
</feature>
<dbReference type="Proteomes" id="UP001599542">
    <property type="component" value="Unassembled WGS sequence"/>
</dbReference>
<organism evidence="3 4">
    <name type="scientific">Kitasatospora phosalacinea</name>
    <dbReference type="NCBI Taxonomy" id="2065"/>
    <lineage>
        <taxon>Bacteria</taxon>
        <taxon>Bacillati</taxon>
        <taxon>Actinomycetota</taxon>
        <taxon>Actinomycetes</taxon>
        <taxon>Kitasatosporales</taxon>
        <taxon>Streptomycetaceae</taxon>
        <taxon>Kitasatospora</taxon>
    </lineage>
</organism>